<protein>
    <recommendedName>
        <fullName evidence="2">TIR domain-containing protein</fullName>
    </recommendedName>
</protein>
<dbReference type="EMBL" id="BOPG01000024">
    <property type="protein sequence ID" value="GIJ56444.1"/>
    <property type="molecule type" value="Genomic_DNA"/>
</dbReference>
<dbReference type="PROSITE" id="PS50104">
    <property type="entry name" value="TIR"/>
    <property type="match status" value="1"/>
</dbReference>
<dbReference type="Pfam" id="PF13191">
    <property type="entry name" value="AAA_16"/>
    <property type="match status" value="1"/>
</dbReference>
<dbReference type="GO" id="GO:0043531">
    <property type="term" value="F:ADP binding"/>
    <property type="evidence" value="ECO:0007669"/>
    <property type="project" value="InterPro"/>
</dbReference>
<evidence type="ECO:0000313" key="4">
    <source>
        <dbReference type="Proteomes" id="UP000612585"/>
    </source>
</evidence>
<feature type="domain" description="TIR" evidence="2">
    <location>
        <begin position="1"/>
        <end position="104"/>
    </location>
</feature>
<dbReference type="PANTHER" id="PTHR47691">
    <property type="entry name" value="REGULATOR-RELATED"/>
    <property type="match status" value="1"/>
</dbReference>
<dbReference type="Pfam" id="PF13424">
    <property type="entry name" value="TPR_12"/>
    <property type="match status" value="2"/>
</dbReference>
<dbReference type="Proteomes" id="UP000612585">
    <property type="component" value="Unassembled WGS sequence"/>
</dbReference>
<dbReference type="InterPro" id="IPR011990">
    <property type="entry name" value="TPR-like_helical_dom_sf"/>
</dbReference>
<dbReference type="Gene3D" id="3.40.50.10140">
    <property type="entry name" value="Toll/interleukin-1 receptor homology (TIR) domain"/>
    <property type="match status" value="1"/>
</dbReference>
<feature type="region of interest" description="Disordered" evidence="1">
    <location>
        <begin position="112"/>
        <end position="157"/>
    </location>
</feature>
<comment type="caution">
    <text evidence="3">The sequence shown here is derived from an EMBL/GenBank/DDBJ whole genome shotgun (WGS) entry which is preliminary data.</text>
</comment>
<evidence type="ECO:0000256" key="1">
    <source>
        <dbReference type="SAM" id="MobiDB-lite"/>
    </source>
</evidence>
<dbReference type="GO" id="GO:0007165">
    <property type="term" value="P:signal transduction"/>
    <property type="evidence" value="ECO:0007669"/>
    <property type="project" value="InterPro"/>
</dbReference>
<dbReference type="SUPFAM" id="SSF48452">
    <property type="entry name" value="TPR-like"/>
    <property type="match status" value="2"/>
</dbReference>
<dbReference type="InterPro" id="IPR035897">
    <property type="entry name" value="Toll_tir_struct_dom_sf"/>
</dbReference>
<keyword evidence="4" id="KW-1185">Reference proteome</keyword>
<dbReference type="InterPro" id="IPR003593">
    <property type="entry name" value="AAA+_ATPase"/>
</dbReference>
<dbReference type="PRINTS" id="PR00364">
    <property type="entry name" value="DISEASERSIST"/>
</dbReference>
<dbReference type="Gene3D" id="1.25.40.10">
    <property type="entry name" value="Tetratricopeptide repeat domain"/>
    <property type="match status" value="1"/>
</dbReference>
<dbReference type="InterPro" id="IPR041664">
    <property type="entry name" value="AAA_16"/>
</dbReference>
<dbReference type="PANTHER" id="PTHR47691:SF3">
    <property type="entry name" value="HTH-TYPE TRANSCRIPTIONAL REGULATOR RV0890C-RELATED"/>
    <property type="match status" value="1"/>
</dbReference>
<sequence length="824" mass="88359">MELERVGYSTFVQSFDFRPGTDFVHRMQHATATSGRTIAVLSPAYLGSAFGEAEWRTAFARDPSGEHGLLLPVRIEPCEPPGMLATRVYVDLVGVTEAVAREKLLAAVDRNPSRPTTAAYPGGHRATADGDTEPARFPGRPSPDRGRAVPHELPSDVPDFVGRGAEIRTLLAALGPGRRGTGGVSVVAVYGPPGVGKTALAVHAGHRLVEAFPDGQLYADLRGNLTEPGDPGEALAAFLRAFGLRDGDIAESLDERAARYRSLLHGRRVLVVLDNAADERQIRPLLPGAPTAAVLITARAAPVGIDGALPVALDPLPPAAAARLLRHIAGPRARGLSDQARQIVEHCGRLPLAVRIAGARLLVDPHLDARSYSELLADESRRLDELSIGDRAVRASVNVSYAALEPVQQYVFRLLGSIGPVTFAPWLATALAGLDAPRAEAALRGLVRAQLVQAARDGRYRLHDLVRLFAAERAAEAGDDERRAAVRRAADACCGLVERINARVLPAGDGGVTADARTPEDALAQFRTERETLLTLAERLAAPDTADAAWRLVVLLPALLQMVGDWTGWQRVTRAVLTAAAGSGDDYAYARVLLGWAAVRREKGALDEAADSYRRAHDLLEAAGDTDWQAQALAGLGAVRREQGRMADAAATLDAAIALFRRCGNRRGEALALSNLGTTLLNQGQDSAAEEAFRDSRATFESLGDRRWVAYCLGDLADLYGRRGSWAEAGDHQERALAILRAYDDQLGIARSHGHLAEIRQAEGRYDRAVEHALAGLRIVTDLGAPLERARSLERLAGLCERTGDPEGAARYRHELTTSQRPAE</sequence>
<dbReference type="Pfam" id="PF13676">
    <property type="entry name" value="TIR_2"/>
    <property type="match status" value="1"/>
</dbReference>
<dbReference type="InterPro" id="IPR027417">
    <property type="entry name" value="P-loop_NTPase"/>
</dbReference>
<dbReference type="AlphaFoldDB" id="A0A8J3Z355"/>
<dbReference type="Gene3D" id="3.40.50.300">
    <property type="entry name" value="P-loop containing nucleotide triphosphate hydrolases"/>
    <property type="match status" value="1"/>
</dbReference>
<dbReference type="SUPFAM" id="SSF52200">
    <property type="entry name" value="Toll/Interleukin receptor TIR domain"/>
    <property type="match status" value="1"/>
</dbReference>
<dbReference type="SMART" id="SM00028">
    <property type="entry name" value="TPR"/>
    <property type="match status" value="5"/>
</dbReference>
<reference evidence="3" key="1">
    <citation type="submission" date="2021-01" db="EMBL/GenBank/DDBJ databases">
        <title>Whole genome shotgun sequence of Virgisporangium aurantiacum NBRC 16421.</title>
        <authorList>
            <person name="Komaki H."/>
            <person name="Tamura T."/>
        </authorList>
    </citation>
    <scope>NUCLEOTIDE SEQUENCE</scope>
    <source>
        <strain evidence="3">NBRC 16421</strain>
    </source>
</reference>
<dbReference type="SUPFAM" id="SSF52540">
    <property type="entry name" value="P-loop containing nucleoside triphosphate hydrolases"/>
    <property type="match status" value="1"/>
</dbReference>
<dbReference type="InterPro" id="IPR019734">
    <property type="entry name" value="TPR_rpt"/>
</dbReference>
<dbReference type="SMART" id="SM00382">
    <property type="entry name" value="AAA"/>
    <property type="match status" value="1"/>
</dbReference>
<accession>A0A8J3Z355</accession>
<proteinExistence type="predicted"/>
<evidence type="ECO:0000313" key="3">
    <source>
        <dbReference type="EMBL" id="GIJ56444.1"/>
    </source>
</evidence>
<dbReference type="InterPro" id="IPR000157">
    <property type="entry name" value="TIR_dom"/>
</dbReference>
<name>A0A8J3Z355_9ACTN</name>
<gene>
    <name evidence="3" type="ORF">Vau01_039600</name>
</gene>
<feature type="compositionally biased region" description="Basic and acidic residues" evidence="1">
    <location>
        <begin position="142"/>
        <end position="154"/>
    </location>
</feature>
<organism evidence="3 4">
    <name type="scientific">Virgisporangium aurantiacum</name>
    <dbReference type="NCBI Taxonomy" id="175570"/>
    <lineage>
        <taxon>Bacteria</taxon>
        <taxon>Bacillati</taxon>
        <taxon>Actinomycetota</taxon>
        <taxon>Actinomycetes</taxon>
        <taxon>Micromonosporales</taxon>
        <taxon>Micromonosporaceae</taxon>
        <taxon>Virgisporangium</taxon>
    </lineage>
</organism>
<evidence type="ECO:0000259" key="2">
    <source>
        <dbReference type="PROSITE" id="PS50104"/>
    </source>
</evidence>